<accession>A0A2T4J6H2</accession>
<evidence type="ECO:0000256" key="3">
    <source>
        <dbReference type="ARBA" id="ARBA00023239"/>
    </source>
</evidence>
<dbReference type="SUPFAM" id="SSF51621">
    <property type="entry name" value="Phosphoenolpyruvate/pyruvate domain"/>
    <property type="match status" value="1"/>
</dbReference>
<feature type="domain" description="HpcH/HpaI aldolase/citrate lyase" evidence="4">
    <location>
        <begin position="28"/>
        <end position="244"/>
    </location>
</feature>
<dbReference type="RefSeq" id="WP_107674152.1">
    <property type="nucleotide sequence ID" value="NZ_PZKE01000014.1"/>
</dbReference>
<dbReference type="Pfam" id="PF03328">
    <property type="entry name" value="HpcH_HpaI"/>
    <property type="match status" value="1"/>
</dbReference>
<proteinExistence type="inferred from homology"/>
<dbReference type="Gene3D" id="3.20.20.60">
    <property type="entry name" value="Phosphoenolpyruvate-binding domains"/>
    <property type="match status" value="1"/>
</dbReference>
<comment type="caution">
    <text evidence="5">The sequence shown here is derived from an EMBL/GenBank/DDBJ whole genome shotgun (WGS) entry which is preliminary data.</text>
</comment>
<dbReference type="AlphaFoldDB" id="A0A2T4J6H2"/>
<dbReference type="Proteomes" id="UP000241362">
    <property type="component" value="Unassembled WGS sequence"/>
</dbReference>
<dbReference type="GO" id="GO:0046872">
    <property type="term" value="F:metal ion binding"/>
    <property type="evidence" value="ECO:0007669"/>
    <property type="project" value="UniProtKB-KW"/>
</dbReference>
<evidence type="ECO:0000313" key="5">
    <source>
        <dbReference type="EMBL" id="PTE13438.1"/>
    </source>
</evidence>
<dbReference type="EMBL" id="PZKE01000014">
    <property type="protein sequence ID" value="PTE13438.1"/>
    <property type="molecule type" value="Genomic_DNA"/>
</dbReference>
<sequence length="260" mass="26839">MGFPAVLADFAPTLRQGGLHLSTFCQFPDANVIEALAKTRLESFVLDMQHGMFDEASVLACVAAGALEGKPVLVRLPVDAGGLASRVLDFGAAGVVCPMVNTAEDARRLVSYLKFPPVGARSWGPRRAIPITGQTAPGYLARANNLTLAFAMIETRQALDNLDAILAVPGIDGVFVGPSDLSVSLSDGATLDSADVAPALDLVAAKARAAGKIAGIFAINPDYAADCAARGYSFIALMQDAMFMAQAADASVAAVRGKTG</sequence>
<keyword evidence="3" id="KW-0456">Lyase</keyword>
<reference evidence="5 6" key="1">
    <citation type="submission" date="2018-03" db="EMBL/GenBank/DDBJ databases">
        <title>Rhodobacter blasticus.</title>
        <authorList>
            <person name="Meyer T.E."/>
            <person name="Miller S."/>
            <person name="Lodha T."/>
            <person name="Gandham S."/>
            <person name="Chintalapati S."/>
            <person name="Chintalapati V.R."/>
        </authorList>
    </citation>
    <scope>NUCLEOTIDE SEQUENCE [LARGE SCALE GENOMIC DNA]</scope>
    <source>
        <strain evidence="5 6">DSM 2131</strain>
    </source>
</reference>
<dbReference type="InterPro" id="IPR050251">
    <property type="entry name" value="HpcH-HpaI_aldolase"/>
</dbReference>
<protein>
    <submittedName>
        <fullName evidence="5">Hydroxyacid aldolase</fullName>
    </submittedName>
</protein>
<dbReference type="PANTHER" id="PTHR30502:SF0">
    <property type="entry name" value="PHOSPHOENOLPYRUVATE CARBOXYLASE FAMILY PROTEIN"/>
    <property type="match status" value="1"/>
</dbReference>
<keyword evidence="6" id="KW-1185">Reference proteome</keyword>
<name>A0A2T4J6H2_FUSBL</name>
<dbReference type="GO" id="GO:0005737">
    <property type="term" value="C:cytoplasm"/>
    <property type="evidence" value="ECO:0007669"/>
    <property type="project" value="TreeGrafter"/>
</dbReference>
<dbReference type="InterPro" id="IPR005000">
    <property type="entry name" value="Aldolase/citrate-lyase_domain"/>
</dbReference>
<dbReference type="GO" id="GO:0016832">
    <property type="term" value="F:aldehyde-lyase activity"/>
    <property type="evidence" value="ECO:0007669"/>
    <property type="project" value="TreeGrafter"/>
</dbReference>
<comment type="similarity">
    <text evidence="1">Belongs to the HpcH/HpaI aldolase family.</text>
</comment>
<evidence type="ECO:0000313" key="6">
    <source>
        <dbReference type="Proteomes" id="UP000241362"/>
    </source>
</evidence>
<dbReference type="InterPro" id="IPR040442">
    <property type="entry name" value="Pyrv_kinase-like_dom_sf"/>
</dbReference>
<gene>
    <name evidence="5" type="ORF">C5F44_13935</name>
</gene>
<dbReference type="InterPro" id="IPR015813">
    <property type="entry name" value="Pyrv/PenolPyrv_kinase-like_dom"/>
</dbReference>
<evidence type="ECO:0000259" key="4">
    <source>
        <dbReference type="Pfam" id="PF03328"/>
    </source>
</evidence>
<keyword evidence="2" id="KW-0479">Metal-binding</keyword>
<dbReference type="PANTHER" id="PTHR30502">
    <property type="entry name" value="2-KETO-3-DEOXY-L-RHAMNONATE ALDOLASE"/>
    <property type="match status" value="1"/>
</dbReference>
<evidence type="ECO:0000256" key="1">
    <source>
        <dbReference type="ARBA" id="ARBA00005568"/>
    </source>
</evidence>
<evidence type="ECO:0000256" key="2">
    <source>
        <dbReference type="ARBA" id="ARBA00022723"/>
    </source>
</evidence>
<organism evidence="5 6">
    <name type="scientific">Fuscovulum blasticum DSM 2131</name>
    <dbReference type="NCBI Taxonomy" id="1188250"/>
    <lineage>
        <taxon>Bacteria</taxon>
        <taxon>Pseudomonadati</taxon>
        <taxon>Pseudomonadota</taxon>
        <taxon>Alphaproteobacteria</taxon>
        <taxon>Rhodobacterales</taxon>
        <taxon>Paracoccaceae</taxon>
        <taxon>Pseudogemmobacter</taxon>
    </lineage>
</organism>